<dbReference type="EMBL" id="CQQC01002091">
    <property type="protein sequence ID" value="CNW49655.1"/>
    <property type="molecule type" value="Genomic_DNA"/>
</dbReference>
<dbReference type="Proteomes" id="UP000039217">
    <property type="component" value="Unassembled WGS sequence"/>
</dbReference>
<evidence type="ECO:0000313" key="2">
    <source>
        <dbReference type="EMBL" id="CKR22159.1"/>
    </source>
</evidence>
<evidence type="ECO:0000313" key="7">
    <source>
        <dbReference type="Proteomes" id="UP000046947"/>
    </source>
</evidence>
<evidence type="ECO:0000313" key="4">
    <source>
        <dbReference type="EMBL" id="CNW49655.1"/>
    </source>
</evidence>
<dbReference type="Proteomes" id="UP000050164">
    <property type="component" value="Unassembled WGS sequence"/>
</dbReference>
<evidence type="ECO:0000313" key="9">
    <source>
        <dbReference type="Proteomes" id="UP000049023"/>
    </source>
</evidence>
<evidence type="ECO:0000313" key="3">
    <source>
        <dbReference type="EMBL" id="CKS99953.1"/>
    </source>
</evidence>
<dbReference type="EMBL" id="CHKL01000126">
    <property type="protein sequence ID" value="COW09354.1"/>
    <property type="molecule type" value="Genomic_DNA"/>
</dbReference>
<sequence>MPTRPEPVTTCRDTRKGVSPVMIAENGVCRDIR</sequence>
<dbReference type="EMBL" id="CNFT01001202">
    <property type="protein sequence ID" value="CKS99953.1"/>
    <property type="molecule type" value="Genomic_DNA"/>
</dbReference>
<dbReference type="AlphaFoldDB" id="A0A655FXY7"/>
<evidence type="ECO:0000313" key="8">
    <source>
        <dbReference type="Proteomes" id="UP000048600"/>
    </source>
</evidence>
<dbReference type="Proteomes" id="UP000048600">
    <property type="component" value="Unassembled WGS sequence"/>
</dbReference>
<reference evidence="6 7" key="1">
    <citation type="submission" date="2015-03" db="EMBL/GenBank/DDBJ databases">
        <authorList>
            <consortium name="Pathogen Informatics"/>
        </authorList>
    </citation>
    <scope>NUCLEOTIDE SEQUENCE [LARGE SCALE GENOMIC DNA]</scope>
    <source>
        <strain evidence="3 10">Bir 185</strain>
        <strain evidence="2 9">Bir 187</strain>
        <strain evidence="4 6">D00501624</strain>
        <strain evidence="1 7">H09601792</strain>
        <strain evidence="5 8">P00601463</strain>
    </source>
</reference>
<proteinExistence type="predicted"/>
<organism evidence="4 6">
    <name type="scientific">Mycobacterium tuberculosis</name>
    <dbReference type="NCBI Taxonomy" id="1773"/>
    <lineage>
        <taxon>Bacteria</taxon>
        <taxon>Bacillati</taxon>
        <taxon>Actinomycetota</taxon>
        <taxon>Actinomycetes</taxon>
        <taxon>Mycobacteriales</taxon>
        <taxon>Mycobacteriaceae</taxon>
        <taxon>Mycobacterium</taxon>
        <taxon>Mycobacterium tuberculosis complex</taxon>
    </lineage>
</organism>
<dbReference type="Proteomes" id="UP000049023">
    <property type="component" value="Unassembled WGS sequence"/>
</dbReference>
<evidence type="ECO:0000313" key="5">
    <source>
        <dbReference type="EMBL" id="COW09354.1"/>
    </source>
</evidence>
<evidence type="ECO:0000313" key="10">
    <source>
        <dbReference type="Proteomes" id="UP000050164"/>
    </source>
</evidence>
<evidence type="ECO:0000313" key="1">
    <source>
        <dbReference type="EMBL" id="CFE83945.1"/>
    </source>
</evidence>
<dbReference type="EMBL" id="CFOH01001366">
    <property type="protein sequence ID" value="CFE83945.1"/>
    <property type="molecule type" value="Genomic_DNA"/>
</dbReference>
<evidence type="ECO:0000313" key="6">
    <source>
        <dbReference type="Proteomes" id="UP000039217"/>
    </source>
</evidence>
<accession>A0A655FXY7</accession>
<dbReference type="EMBL" id="CNFU01000115">
    <property type="protein sequence ID" value="CKR22159.1"/>
    <property type="molecule type" value="Genomic_DNA"/>
</dbReference>
<protein>
    <submittedName>
        <fullName evidence="4">Uncharacterized protein</fullName>
    </submittedName>
</protein>
<name>A0A655FXY7_MYCTX</name>
<gene>
    <name evidence="4" type="ORF">ERS007661_04028</name>
    <name evidence="1" type="ORF">ERS007688_04472</name>
    <name evidence="5" type="ORF">ERS007741_01459</name>
    <name evidence="3" type="ORF">ERS027659_03836</name>
    <name evidence="2" type="ORF">ERS027661_00816</name>
</gene>
<dbReference type="Proteomes" id="UP000046947">
    <property type="component" value="Unassembled WGS sequence"/>
</dbReference>